<sequence>MVQLLSLVRPPGRPAVLGRNSSFCLSVLSCLPFCVTCLPRAVDRLLIPLWHLSMHGDSFERRMWKSFPRQSCLYPLPPSESHDGQGPSQGVWGVRQTNEDIEKVKSSIISHPTGEHFHSPSMISAGIDPNDVR</sequence>
<proteinExistence type="predicted"/>
<evidence type="ECO:0000313" key="1">
    <source>
        <dbReference type="EMBL" id="PYI17785.1"/>
    </source>
</evidence>
<accession>A0A2V5H1L6</accession>
<organism evidence="1 2">
    <name type="scientific">Aspergillus violaceofuscus (strain CBS 115571)</name>
    <dbReference type="NCBI Taxonomy" id="1450538"/>
    <lineage>
        <taxon>Eukaryota</taxon>
        <taxon>Fungi</taxon>
        <taxon>Dikarya</taxon>
        <taxon>Ascomycota</taxon>
        <taxon>Pezizomycotina</taxon>
        <taxon>Eurotiomycetes</taxon>
        <taxon>Eurotiomycetidae</taxon>
        <taxon>Eurotiales</taxon>
        <taxon>Aspergillaceae</taxon>
        <taxon>Aspergillus</taxon>
    </lineage>
</organism>
<reference evidence="1 2" key="1">
    <citation type="submission" date="2018-02" db="EMBL/GenBank/DDBJ databases">
        <title>The genomes of Aspergillus section Nigri reveals drivers in fungal speciation.</title>
        <authorList>
            <consortium name="DOE Joint Genome Institute"/>
            <person name="Vesth T.C."/>
            <person name="Nybo J."/>
            <person name="Theobald S."/>
            <person name="Brandl J."/>
            <person name="Frisvad J.C."/>
            <person name="Nielsen K.F."/>
            <person name="Lyhne E.K."/>
            <person name="Kogle M.E."/>
            <person name="Kuo A."/>
            <person name="Riley R."/>
            <person name="Clum A."/>
            <person name="Nolan M."/>
            <person name="Lipzen A."/>
            <person name="Salamov A."/>
            <person name="Henrissat B."/>
            <person name="Wiebenga A."/>
            <person name="De vries R.P."/>
            <person name="Grigoriev I.V."/>
            <person name="Mortensen U.H."/>
            <person name="Andersen M.R."/>
            <person name="Baker S.E."/>
        </authorList>
    </citation>
    <scope>NUCLEOTIDE SEQUENCE [LARGE SCALE GENOMIC DNA]</scope>
    <source>
        <strain evidence="1 2">CBS 115571</strain>
    </source>
</reference>
<dbReference type="Proteomes" id="UP000249829">
    <property type="component" value="Unassembled WGS sequence"/>
</dbReference>
<keyword evidence="2" id="KW-1185">Reference proteome</keyword>
<name>A0A2V5H1L6_ASPV1</name>
<dbReference type="EMBL" id="KZ825151">
    <property type="protein sequence ID" value="PYI17785.1"/>
    <property type="molecule type" value="Genomic_DNA"/>
</dbReference>
<dbReference type="AlphaFoldDB" id="A0A2V5H1L6"/>
<evidence type="ECO:0000313" key="2">
    <source>
        <dbReference type="Proteomes" id="UP000249829"/>
    </source>
</evidence>
<protein>
    <submittedName>
        <fullName evidence="1">Uncharacterized protein</fullName>
    </submittedName>
</protein>
<gene>
    <name evidence="1" type="ORF">BO99DRAFT_185302</name>
</gene>